<organism evidence="2 4">
    <name type="scientific">Medicago truncatula</name>
    <name type="common">Barrel medic</name>
    <name type="synonym">Medicago tribuloides</name>
    <dbReference type="NCBI Taxonomy" id="3880"/>
    <lineage>
        <taxon>Eukaryota</taxon>
        <taxon>Viridiplantae</taxon>
        <taxon>Streptophyta</taxon>
        <taxon>Embryophyta</taxon>
        <taxon>Tracheophyta</taxon>
        <taxon>Spermatophyta</taxon>
        <taxon>Magnoliopsida</taxon>
        <taxon>eudicotyledons</taxon>
        <taxon>Gunneridae</taxon>
        <taxon>Pentapetalae</taxon>
        <taxon>rosids</taxon>
        <taxon>fabids</taxon>
        <taxon>Fabales</taxon>
        <taxon>Fabaceae</taxon>
        <taxon>Papilionoideae</taxon>
        <taxon>50 kb inversion clade</taxon>
        <taxon>NPAAA clade</taxon>
        <taxon>Hologalegina</taxon>
        <taxon>IRL clade</taxon>
        <taxon>Trifolieae</taxon>
        <taxon>Medicago</taxon>
    </lineage>
</organism>
<reference evidence="3" key="3">
    <citation type="submission" date="2015-04" db="UniProtKB">
        <authorList>
            <consortium name="EnsemblPlants"/>
        </authorList>
    </citation>
    <scope>IDENTIFICATION</scope>
    <source>
        <strain evidence="3">cv. Jemalong A17</strain>
    </source>
</reference>
<feature type="region of interest" description="Disordered" evidence="1">
    <location>
        <begin position="1"/>
        <end position="31"/>
    </location>
</feature>
<feature type="compositionally biased region" description="Polar residues" evidence="1">
    <location>
        <begin position="1"/>
        <end position="11"/>
    </location>
</feature>
<dbReference type="PaxDb" id="3880-AES59541"/>
<dbReference type="EMBL" id="CM001217">
    <property type="protein sequence ID" value="AES59541.1"/>
    <property type="molecule type" value="Genomic_DNA"/>
</dbReference>
<keyword evidence="4" id="KW-1185">Reference proteome</keyword>
<evidence type="ECO:0000313" key="3">
    <source>
        <dbReference type="EnsemblPlants" id="AES59541"/>
    </source>
</evidence>
<protein>
    <submittedName>
        <fullName evidence="2 3">Uncharacterized protein</fullName>
    </submittedName>
</protein>
<name>G7I589_MEDTR</name>
<accession>G7I589</accession>
<proteinExistence type="predicted"/>
<evidence type="ECO:0000313" key="4">
    <source>
        <dbReference type="Proteomes" id="UP000002051"/>
    </source>
</evidence>
<dbReference type="EnsemblPlants" id="AES59541">
    <property type="protein sequence ID" value="AES59541"/>
    <property type="gene ID" value="MTR_1g021530"/>
</dbReference>
<sequence>MATRDGSSTQAHRAPAKNIRNGRVNTRTYGYGDGAGNGREYGHLDAHKAWGRAVKLLPTRVWVWVRGRAL</sequence>
<dbReference type="AlphaFoldDB" id="G7I589"/>
<evidence type="ECO:0000256" key="1">
    <source>
        <dbReference type="SAM" id="MobiDB-lite"/>
    </source>
</evidence>
<dbReference type="HOGENOM" id="CLU_2761537_0_0_1"/>
<reference evidence="2 4" key="1">
    <citation type="journal article" date="2011" name="Nature">
        <title>The Medicago genome provides insight into the evolution of rhizobial symbioses.</title>
        <authorList>
            <person name="Young N.D."/>
            <person name="Debelle F."/>
            <person name="Oldroyd G.E."/>
            <person name="Geurts R."/>
            <person name="Cannon S.B."/>
            <person name="Udvardi M.K."/>
            <person name="Benedito V.A."/>
            <person name="Mayer K.F."/>
            <person name="Gouzy J."/>
            <person name="Schoof H."/>
            <person name="Van de Peer Y."/>
            <person name="Proost S."/>
            <person name="Cook D.R."/>
            <person name="Meyers B.C."/>
            <person name="Spannagl M."/>
            <person name="Cheung F."/>
            <person name="De Mita S."/>
            <person name="Krishnakumar V."/>
            <person name="Gundlach H."/>
            <person name="Zhou S."/>
            <person name="Mudge J."/>
            <person name="Bharti A.K."/>
            <person name="Murray J.D."/>
            <person name="Naoumkina M.A."/>
            <person name="Rosen B."/>
            <person name="Silverstein K.A."/>
            <person name="Tang H."/>
            <person name="Rombauts S."/>
            <person name="Zhao P.X."/>
            <person name="Zhou P."/>
            <person name="Barbe V."/>
            <person name="Bardou P."/>
            <person name="Bechner M."/>
            <person name="Bellec A."/>
            <person name="Berger A."/>
            <person name="Berges H."/>
            <person name="Bidwell S."/>
            <person name="Bisseling T."/>
            <person name="Choisne N."/>
            <person name="Couloux A."/>
            <person name="Denny R."/>
            <person name="Deshpande S."/>
            <person name="Dai X."/>
            <person name="Doyle J.J."/>
            <person name="Dudez A.M."/>
            <person name="Farmer A.D."/>
            <person name="Fouteau S."/>
            <person name="Franken C."/>
            <person name="Gibelin C."/>
            <person name="Gish J."/>
            <person name="Goldstein S."/>
            <person name="Gonzalez A.J."/>
            <person name="Green P.J."/>
            <person name="Hallab A."/>
            <person name="Hartog M."/>
            <person name="Hua A."/>
            <person name="Humphray S.J."/>
            <person name="Jeong D.H."/>
            <person name="Jing Y."/>
            <person name="Jocker A."/>
            <person name="Kenton S.M."/>
            <person name="Kim D.J."/>
            <person name="Klee K."/>
            <person name="Lai H."/>
            <person name="Lang C."/>
            <person name="Lin S."/>
            <person name="Macmil S.L."/>
            <person name="Magdelenat G."/>
            <person name="Matthews L."/>
            <person name="McCorrison J."/>
            <person name="Monaghan E.L."/>
            <person name="Mun J.H."/>
            <person name="Najar F.Z."/>
            <person name="Nicholson C."/>
            <person name="Noirot C."/>
            <person name="O'Bleness M."/>
            <person name="Paule C.R."/>
            <person name="Poulain J."/>
            <person name="Prion F."/>
            <person name="Qin B."/>
            <person name="Qu C."/>
            <person name="Retzel E.F."/>
            <person name="Riddle C."/>
            <person name="Sallet E."/>
            <person name="Samain S."/>
            <person name="Samson N."/>
            <person name="Sanders I."/>
            <person name="Saurat O."/>
            <person name="Scarpelli C."/>
            <person name="Schiex T."/>
            <person name="Segurens B."/>
            <person name="Severin A.J."/>
            <person name="Sherrier D.J."/>
            <person name="Shi R."/>
            <person name="Sims S."/>
            <person name="Singer S.R."/>
            <person name="Sinharoy S."/>
            <person name="Sterck L."/>
            <person name="Viollet A."/>
            <person name="Wang B.B."/>
            <person name="Wang K."/>
            <person name="Wang M."/>
            <person name="Wang X."/>
            <person name="Warfsmann J."/>
            <person name="Weissenbach J."/>
            <person name="White D.D."/>
            <person name="White J.D."/>
            <person name="Wiley G.B."/>
            <person name="Wincker P."/>
            <person name="Xing Y."/>
            <person name="Yang L."/>
            <person name="Yao Z."/>
            <person name="Ying F."/>
            <person name="Zhai J."/>
            <person name="Zhou L."/>
            <person name="Zuber A."/>
            <person name="Denarie J."/>
            <person name="Dixon R.A."/>
            <person name="May G.D."/>
            <person name="Schwartz D.C."/>
            <person name="Rogers J."/>
            <person name="Quetier F."/>
            <person name="Town C.D."/>
            <person name="Roe B.A."/>
        </authorList>
    </citation>
    <scope>NUCLEOTIDE SEQUENCE [LARGE SCALE GENOMIC DNA]</scope>
    <source>
        <strain evidence="2">A17</strain>
        <strain evidence="3 4">cv. Jemalong A17</strain>
    </source>
</reference>
<evidence type="ECO:0000313" key="2">
    <source>
        <dbReference type="EMBL" id="AES59541.1"/>
    </source>
</evidence>
<reference evidence="2 4" key="2">
    <citation type="journal article" date="2014" name="BMC Genomics">
        <title>An improved genome release (version Mt4.0) for the model legume Medicago truncatula.</title>
        <authorList>
            <person name="Tang H."/>
            <person name="Krishnakumar V."/>
            <person name="Bidwell S."/>
            <person name="Rosen B."/>
            <person name="Chan A."/>
            <person name="Zhou S."/>
            <person name="Gentzbittel L."/>
            <person name="Childs K.L."/>
            <person name="Yandell M."/>
            <person name="Gundlach H."/>
            <person name="Mayer K.F."/>
            <person name="Schwartz D.C."/>
            <person name="Town C.D."/>
        </authorList>
    </citation>
    <scope>GENOME REANNOTATION</scope>
    <source>
        <strain evidence="3 4">cv. Jemalong A17</strain>
    </source>
</reference>
<dbReference type="Proteomes" id="UP000002051">
    <property type="component" value="Unassembled WGS sequence"/>
</dbReference>
<gene>
    <name evidence="2" type="ordered locus">MTR_1g021530</name>
</gene>